<keyword evidence="3" id="KW-1185">Reference proteome</keyword>
<reference evidence="3" key="1">
    <citation type="submission" date="2017-09" db="EMBL/GenBank/DDBJ databases">
        <authorList>
            <person name="Feng G."/>
            <person name="Zhu H."/>
        </authorList>
    </citation>
    <scope>NUCLEOTIDE SEQUENCE [LARGE SCALE GENOMIC DNA]</scope>
    <source>
        <strain evidence="3">1PNM-20</strain>
    </source>
</reference>
<evidence type="ECO:0000259" key="1">
    <source>
        <dbReference type="PROSITE" id="PS51186"/>
    </source>
</evidence>
<comment type="caution">
    <text evidence="2">The sequence shown here is derived from an EMBL/GenBank/DDBJ whole genome shotgun (WGS) entry which is preliminary data.</text>
</comment>
<dbReference type="InterPro" id="IPR000182">
    <property type="entry name" value="GNAT_dom"/>
</dbReference>
<dbReference type="Gene3D" id="3.40.630.30">
    <property type="match status" value="1"/>
</dbReference>
<dbReference type="NCBIfam" id="NF040504">
    <property type="entry name" value="resist_ArsN1b"/>
    <property type="match status" value="1"/>
</dbReference>
<dbReference type="CDD" id="cd04301">
    <property type="entry name" value="NAT_SF"/>
    <property type="match status" value="1"/>
</dbReference>
<dbReference type="GO" id="GO:0016747">
    <property type="term" value="F:acyltransferase activity, transferring groups other than amino-acyl groups"/>
    <property type="evidence" value="ECO:0007669"/>
    <property type="project" value="InterPro"/>
</dbReference>
<sequence>MTIVRPARPDDAAALAAIYAPYVTDGVVSFELEPPDAAEMARRMAAGGDRHPWLVAEADGAVCGYAYASPFRTRAAYAWAVETTVYVAADVQGRGCGRALYAELLDRLTRQGFTQAVGIIALPNEASVGLHKRLGFRFVGVNEQVGWKHGRWIDVGVWQRPLAEPGDPPRPPRPFR</sequence>
<evidence type="ECO:0000313" key="3">
    <source>
        <dbReference type="Proteomes" id="UP000218151"/>
    </source>
</evidence>
<dbReference type="RefSeq" id="WP_095999033.1">
    <property type="nucleotide sequence ID" value="NZ_NSLI01000004.1"/>
</dbReference>
<dbReference type="PANTHER" id="PTHR43072:SF8">
    <property type="entry name" value="ACYLTRANSFERASE FABY-RELATED"/>
    <property type="match status" value="1"/>
</dbReference>
<evidence type="ECO:0000313" key="2">
    <source>
        <dbReference type="EMBL" id="PAX07209.1"/>
    </source>
</evidence>
<accession>A0A2A2SD80</accession>
<dbReference type="PROSITE" id="PS51186">
    <property type="entry name" value="GNAT"/>
    <property type="match status" value="1"/>
</dbReference>
<feature type="domain" description="N-acetyltransferase" evidence="1">
    <location>
        <begin position="2"/>
        <end position="163"/>
    </location>
</feature>
<gene>
    <name evidence="2" type="ORF">CKY28_14340</name>
</gene>
<dbReference type="AlphaFoldDB" id="A0A2A2SD80"/>
<dbReference type="OrthoDB" id="5459937at2"/>
<keyword evidence="2" id="KW-0808">Transferase</keyword>
<dbReference type="Pfam" id="PF13420">
    <property type="entry name" value="Acetyltransf_4"/>
    <property type="match status" value="1"/>
</dbReference>
<dbReference type="PANTHER" id="PTHR43072">
    <property type="entry name" value="N-ACETYLTRANSFERASE"/>
    <property type="match status" value="1"/>
</dbReference>
<organism evidence="2 3">
    <name type="scientific">Sphingomonas lenta</name>
    <dbReference type="NCBI Taxonomy" id="1141887"/>
    <lineage>
        <taxon>Bacteria</taxon>
        <taxon>Pseudomonadati</taxon>
        <taxon>Pseudomonadota</taxon>
        <taxon>Alphaproteobacteria</taxon>
        <taxon>Sphingomonadales</taxon>
        <taxon>Sphingomonadaceae</taxon>
        <taxon>Sphingomonas</taxon>
    </lineage>
</organism>
<dbReference type="EMBL" id="NSLI01000004">
    <property type="protein sequence ID" value="PAX07209.1"/>
    <property type="molecule type" value="Genomic_DNA"/>
</dbReference>
<dbReference type="InterPro" id="IPR016181">
    <property type="entry name" value="Acyl_CoA_acyltransferase"/>
</dbReference>
<proteinExistence type="predicted"/>
<dbReference type="Proteomes" id="UP000218151">
    <property type="component" value="Unassembled WGS sequence"/>
</dbReference>
<dbReference type="SUPFAM" id="SSF55729">
    <property type="entry name" value="Acyl-CoA N-acyltransferases (Nat)"/>
    <property type="match status" value="1"/>
</dbReference>
<name>A0A2A2SD80_9SPHN</name>
<protein>
    <submittedName>
        <fullName evidence="2">GNAT family N-acetyltransferase</fullName>
    </submittedName>
</protein>